<dbReference type="EMBL" id="AEQN01000004">
    <property type="protein sequence ID" value="EFV02826.1"/>
    <property type="molecule type" value="Genomic_DNA"/>
</dbReference>
<keyword evidence="4" id="KW-1185">Reference proteome</keyword>
<sequence>MKRRAIKWQDYAGHIAEALPKGILLTTRAHGKINTMVIGWGGVGINWGRPVFTAYIREHRFTAEQLAQNPAFTVNLPVSGPVDPAVIKICGSQSGRDIDKIAAAHLTPVDGESVAAPAIAELPLTFECKVLYQQLQDMDAYPDDIRAAMYPQDVDSFVCVGPNKDAHYTVMAEIVAAYVLED</sequence>
<feature type="domain" description="Flavin reductase like" evidence="2">
    <location>
        <begin position="25"/>
        <end position="176"/>
    </location>
</feature>
<name>E6MDM6_9FIRM</name>
<gene>
    <name evidence="3" type="ORF">HMP0721_0108</name>
</gene>
<dbReference type="AlphaFoldDB" id="E6MDM6"/>
<proteinExistence type="inferred from homology"/>
<dbReference type="PANTHER" id="PTHR43567:SF5">
    <property type="entry name" value="HYPOTHETICAL CYTOSOLIC PROTEIN"/>
    <property type="match status" value="1"/>
</dbReference>
<dbReference type="GO" id="GO:0010181">
    <property type="term" value="F:FMN binding"/>
    <property type="evidence" value="ECO:0007669"/>
    <property type="project" value="InterPro"/>
</dbReference>
<evidence type="ECO:0000259" key="2">
    <source>
        <dbReference type="Pfam" id="PF01613"/>
    </source>
</evidence>
<evidence type="ECO:0000256" key="1">
    <source>
        <dbReference type="ARBA" id="ARBA00038054"/>
    </source>
</evidence>
<reference evidence="3 4" key="1">
    <citation type="submission" date="2010-12" db="EMBL/GenBank/DDBJ databases">
        <authorList>
            <person name="Muzny D."/>
            <person name="Qin X."/>
            <person name="Deng J."/>
            <person name="Jiang H."/>
            <person name="Liu Y."/>
            <person name="Qu J."/>
            <person name="Song X.-Z."/>
            <person name="Zhang L."/>
            <person name="Thornton R."/>
            <person name="Coyle M."/>
            <person name="Francisco L."/>
            <person name="Jackson L."/>
            <person name="Javaid M."/>
            <person name="Korchina V."/>
            <person name="Kovar C."/>
            <person name="Mata R."/>
            <person name="Mathew T."/>
            <person name="Ngo R."/>
            <person name="Nguyen L."/>
            <person name="Nguyen N."/>
            <person name="Okwuonu G."/>
            <person name="Ongeri F."/>
            <person name="Pham C."/>
            <person name="Simmons D."/>
            <person name="Wilczek-Boney K."/>
            <person name="Hale W."/>
            <person name="Jakkamsetti A."/>
            <person name="Pham P."/>
            <person name="Ruth R."/>
            <person name="San Lucas F."/>
            <person name="Warren J."/>
            <person name="Zhang J."/>
            <person name="Zhao Z."/>
            <person name="Zhou C."/>
            <person name="Zhu D."/>
            <person name="Lee S."/>
            <person name="Bess C."/>
            <person name="Blankenburg K."/>
            <person name="Forbes L."/>
            <person name="Fu Q."/>
            <person name="Gubbala S."/>
            <person name="Hirani K."/>
            <person name="Jayaseelan J.C."/>
            <person name="Lara F."/>
            <person name="Munidasa M."/>
            <person name="Palculict T."/>
            <person name="Patil S."/>
            <person name="Pu L.-L."/>
            <person name="Saada N."/>
            <person name="Tang L."/>
            <person name="Weissenberger G."/>
            <person name="Zhu Y."/>
            <person name="Hemphill L."/>
            <person name="Shang Y."/>
            <person name="Youmans B."/>
            <person name="Ayvaz T."/>
            <person name="Ross M."/>
            <person name="Santibanez J."/>
            <person name="Aqrawi P."/>
            <person name="Gross S."/>
            <person name="Joshi V."/>
            <person name="Fowler G."/>
            <person name="Nazareth L."/>
            <person name="Reid J."/>
            <person name="Worley K."/>
            <person name="Petrosino J."/>
            <person name="Highlander S."/>
            <person name="Gibbs R."/>
        </authorList>
    </citation>
    <scope>NUCLEOTIDE SEQUENCE [LARGE SCALE GENOMIC DNA]</scope>
    <source>
        <strain evidence="3 4">ATCC 23263</strain>
    </source>
</reference>
<dbReference type="RefSeq" id="WP_006597526.1">
    <property type="nucleotide sequence ID" value="NZ_GL622359.1"/>
</dbReference>
<dbReference type="PANTHER" id="PTHR43567">
    <property type="entry name" value="FLAVOREDOXIN-RELATED-RELATED"/>
    <property type="match status" value="1"/>
</dbReference>
<dbReference type="eggNOG" id="COG1853">
    <property type="taxonomic scope" value="Bacteria"/>
</dbReference>
<dbReference type="Pfam" id="PF01613">
    <property type="entry name" value="Flavin_Reduct"/>
    <property type="match status" value="1"/>
</dbReference>
<accession>E6MDM6</accession>
<dbReference type="InterPro" id="IPR012349">
    <property type="entry name" value="Split_barrel_FMN-bd"/>
</dbReference>
<dbReference type="InterPro" id="IPR052174">
    <property type="entry name" value="Flavoredoxin"/>
</dbReference>
<organism evidence="3 4">
    <name type="scientific">Pseudoramibacter alactolyticus ATCC 23263</name>
    <dbReference type="NCBI Taxonomy" id="887929"/>
    <lineage>
        <taxon>Bacteria</taxon>
        <taxon>Bacillati</taxon>
        <taxon>Bacillota</taxon>
        <taxon>Clostridia</taxon>
        <taxon>Eubacteriales</taxon>
        <taxon>Eubacteriaceae</taxon>
        <taxon>Pseudoramibacter</taxon>
    </lineage>
</organism>
<protein>
    <recommendedName>
        <fullName evidence="2">Flavin reductase like domain-containing protein</fullName>
    </recommendedName>
</protein>
<evidence type="ECO:0000313" key="3">
    <source>
        <dbReference type="EMBL" id="EFV02826.1"/>
    </source>
</evidence>
<dbReference type="GO" id="GO:0016646">
    <property type="term" value="F:oxidoreductase activity, acting on the CH-NH group of donors, NAD or NADP as acceptor"/>
    <property type="evidence" value="ECO:0007669"/>
    <property type="project" value="UniProtKB-ARBA"/>
</dbReference>
<comment type="caution">
    <text evidence="3">The sequence shown here is derived from an EMBL/GenBank/DDBJ whole genome shotgun (WGS) entry which is preliminary data.</text>
</comment>
<comment type="similarity">
    <text evidence="1">Belongs to the flavoredoxin family.</text>
</comment>
<dbReference type="Gene3D" id="2.30.110.10">
    <property type="entry name" value="Electron Transport, Fmn-binding Protein, Chain A"/>
    <property type="match status" value="1"/>
</dbReference>
<evidence type="ECO:0000313" key="4">
    <source>
        <dbReference type="Proteomes" id="UP000004754"/>
    </source>
</evidence>
<dbReference type="HOGENOM" id="CLU_102849_0_0_9"/>
<dbReference type="STRING" id="887929.HMP0721_0108"/>
<dbReference type="SUPFAM" id="SSF50475">
    <property type="entry name" value="FMN-binding split barrel"/>
    <property type="match status" value="1"/>
</dbReference>
<dbReference type="OrthoDB" id="9794638at2"/>
<dbReference type="InterPro" id="IPR002563">
    <property type="entry name" value="Flavin_Rdtase-like_dom"/>
</dbReference>
<dbReference type="Proteomes" id="UP000004754">
    <property type="component" value="Unassembled WGS sequence"/>
</dbReference>